<gene>
    <name evidence="11" type="ORF">P3X46_034899</name>
</gene>
<evidence type="ECO:0000256" key="3">
    <source>
        <dbReference type="ARBA" id="ARBA00022679"/>
    </source>
</evidence>
<dbReference type="PROSITE" id="PS50011">
    <property type="entry name" value="PROTEIN_KINASE_DOM"/>
    <property type="match status" value="1"/>
</dbReference>
<keyword evidence="9" id="KW-1133">Transmembrane helix</keyword>
<dbReference type="InterPro" id="IPR001245">
    <property type="entry name" value="Ser-Thr/Tyr_kinase_cat_dom"/>
</dbReference>
<protein>
    <recommendedName>
        <fullName evidence="1">non-specific serine/threonine protein kinase</fullName>
        <ecNumber evidence="1">2.7.11.1</ecNumber>
    </recommendedName>
</protein>
<reference evidence="11 12" key="1">
    <citation type="journal article" date="2023" name="Plant Biotechnol. J.">
        <title>Chromosome-level wild Hevea brasiliensis genome provides new tools for genomic-assisted breeding and valuable loci to elevate rubber yield.</title>
        <authorList>
            <person name="Cheng H."/>
            <person name="Song X."/>
            <person name="Hu Y."/>
            <person name="Wu T."/>
            <person name="Yang Q."/>
            <person name="An Z."/>
            <person name="Feng S."/>
            <person name="Deng Z."/>
            <person name="Wu W."/>
            <person name="Zeng X."/>
            <person name="Tu M."/>
            <person name="Wang X."/>
            <person name="Huang H."/>
        </authorList>
    </citation>
    <scope>NUCLEOTIDE SEQUENCE [LARGE SCALE GENOMIC DNA]</scope>
    <source>
        <strain evidence="11">MT/VB/25A 57/8</strain>
    </source>
</reference>
<keyword evidence="9" id="KW-0812">Transmembrane</keyword>
<evidence type="ECO:0000313" key="12">
    <source>
        <dbReference type="Proteomes" id="UP001174677"/>
    </source>
</evidence>
<name>A0ABQ9K9A3_HEVBR</name>
<dbReference type="Pfam" id="PF07714">
    <property type="entry name" value="PK_Tyr_Ser-Thr"/>
    <property type="match status" value="1"/>
</dbReference>
<evidence type="ECO:0000256" key="4">
    <source>
        <dbReference type="ARBA" id="ARBA00022741"/>
    </source>
</evidence>
<evidence type="ECO:0000256" key="7">
    <source>
        <dbReference type="ARBA" id="ARBA00047899"/>
    </source>
</evidence>
<sequence>MACALISIAVGIGILLVAAEFFVFHRSSKWKSQMGGWSSVFFYPLRITEHDLVMAMDEKSAVGSGGAFGRVYTISLPSGELVAVKKLVNIGSQTSKALKAEVRTLAKIRHKSRIKVLGFCHSDESVFLIYEYLQKGSLGDMIGGTDWQLQWSVRLRIAIGVAQGLAYLHKDYVPHLLHRNVKSKNILLDTDFEPKLTDFALDRLVGEAAFRSTIASESADSCYSAPELGYSKKATEQMDVYSFGVVLLELITGRQAEQAEPVDSLDIVKWVRRKINITNGAIQVLDSKISNSYQQEMLGALDIAIRCTSVIPEKRPSMVEVVRGVLSLSPKTQLPGSDFSMQEENSVPV</sequence>
<dbReference type="InterPro" id="IPR051420">
    <property type="entry name" value="Ser_Thr_Kinases_DiverseReg"/>
</dbReference>
<comment type="catalytic activity">
    <reaction evidence="8">
        <text>L-seryl-[protein] + ATP = O-phospho-L-seryl-[protein] + ADP + H(+)</text>
        <dbReference type="Rhea" id="RHEA:17989"/>
        <dbReference type="Rhea" id="RHEA-COMP:9863"/>
        <dbReference type="Rhea" id="RHEA-COMP:11604"/>
        <dbReference type="ChEBI" id="CHEBI:15378"/>
        <dbReference type="ChEBI" id="CHEBI:29999"/>
        <dbReference type="ChEBI" id="CHEBI:30616"/>
        <dbReference type="ChEBI" id="CHEBI:83421"/>
        <dbReference type="ChEBI" id="CHEBI:456216"/>
        <dbReference type="EC" id="2.7.11.1"/>
    </reaction>
</comment>
<comment type="caution">
    <text evidence="11">The sequence shown here is derived from an EMBL/GenBank/DDBJ whole genome shotgun (WGS) entry which is preliminary data.</text>
</comment>
<comment type="catalytic activity">
    <reaction evidence="7">
        <text>L-threonyl-[protein] + ATP = O-phospho-L-threonyl-[protein] + ADP + H(+)</text>
        <dbReference type="Rhea" id="RHEA:46608"/>
        <dbReference type="Rhea" id="RHEA-COMP:11060"/>
        <dbReference type="Rhea" id="RHEA-COMP:11605"/>
        <dbReference type="ChEBI" id="CHEBI:15378"/>
        <dbReference type="ChEBI" id="CHEBI:30013"/>
        <dbReference type="ChEBI" id="CHEBI:30616"/>
        <dbReference type="ChEBI" id="CHEBI:61977"/>
        <dbReference type="ChEBI" id="CHEBI:456216"/>
        <dbReference type="EC" id="2.7.11.1"/>
    </reaction>
</comment>
<evidence type="ECO:0000256" key="8">
    <source>
        <dbReference type="ARBA" id="ARBA00048679"/>
    </source>
</evidence>
<dbReference type="PANTHER" id="PTHR48005">
    <property type="entry name" value="LEUCINE RICH REPEAT KINASE 2"/>
    <property type="match status" value="1"/>
</dbReference>
<proteinExistence type="predicted"/>
<organism evidence="11 12">
    <name type="scientific">Hevea brasiliensis</name>
    <name type="common">Para rubber tree</name>
    <name type="synonym">Siphonia brasiliensis</name>
    <dbReference type="NCBI Taxonomy" id="3981"/>
    <lineage>
        <taxon>Eukaryota</taxon>
        <taxon>Viridiplantae</taxon>
        <taxon>Streptophyta</taxon>
        <taxon>Embryophyta</taxon>
        <taxon>Tracheophyta</taxon>
        <taxon>Spermatophyta</taxon>
        <taxon>Magnoliopsida</taxon>
        <taxon>eudicotyledons</taxon>
        <taxon>Gunneridae</taxon>
        <taxon>Pentapetalae</taxon>
        <taxon>rosids</taxon>
        <taxon>fabids</taxon>
        <taxon>Malpighiales</taxon>
        <taxon>Euphorbiaceae</taxon>
        <taxon>Crotonoideae</taxon>
        <taxon>Micrandreae</taxon>
        <taxon>Hevea</taxon>
    </lineage>
</organism>
<evidence type="ECO:0000259" key="10">
    <source>
        <dbReference type="PROSITE" id="PS50011"/>
    </source>
</evidence>
<dbReference type="Gene3D" id="3.30.200.20">
    <property type="entry name" value="Phosphorylase Kinase, domain 1"/>
    <property type="match status" value="1"/>
</dbReference>
<accession>A0ABQ9K9A3</accession>
<keyword evidence="3" id="KW-0808">Transferase</keyword>
<keyword evidence="2" id="KW-0723">Serine/threonine-protein kinase</keyword>
<feature type="domain" description="Protein kinase" evidence="10">
    <location>
        <begin position="57"/>
        <end position="328"/>
    </location>
</feature>
<keyword evidence="6" id="KW-0067">ATP-binding</keyword>
<evidence type="ECO:0000256" key="6">
    <source>
        <dbReference type="ARBA" id="ARBA00022840"/>
    </source>
</evidence>
<dbReference type="PANTHER" id="PTHR48005:SF94">
    <property type="entry name" value="PROTEIN KINASE DOMAIN-CONTAINING PROTEIN"/>
    <property type="match status" value="1"/>
</dbReference>
<dbReference type="SUPFAM" id="SSF56112">
    <property type="entry name" value="Protein kinase-like (PK-like)"/>
    <property type="match status" value="1"/>
</dbReference>
<keyword evidence="5" id="KW-0418">Kinase</keyword>
<dbReference type="InterPro" id="IPR011009">
    <property type="entry name" value="Kinase-like_dom_sf"/>
</dbReference>
<evidence type="ECO:0000256" key="9">
    <source>
        <dbReference type="SAM" id="Phobius"/>
    </source>
</evidence>
<dbReference type="EC" id="2.7.11.1" evidence="1"/>
<dbReference type="Gene3D" id="1.10.510.10">
    <property type="entry name" value="Transferase(Phosphotransferase) domain 1"/>
    <property type="match status" value="1"/>
</dbReference>
<dbReference type="EMBL" id="JARPOI010000555">
    <property type="protein sequence ID" value="KAJ9128543.1"/>
    <property type="molecule type" value="Genomic_DNA"/>
</dbReference>
<evidence type="ECO:0000256" key="5">
    <source>
        <dbReference type="ARBA" id="ARBA00022777"/>
    </source>
</evidence>
<keyword evidence="12" id="KW-1185">Reference proteome</keyword>
<evidence type="ECO:0000256" key="1">
    <source>
        <dbReference type="ARBA" id="ARBA00012513"/>
    </source>
</evidence>
<evidence type="ECO:0000313" key="11">
    <source>
        <dbReference type="EMBL" id="KAJ9128543.1"/>
    </source>
</evidence>
<feature type="transmembrane region" description="Helical" evidence="9">
    <location>
        <begin position="6"/>
        <end position="24"/>
    </location>
</feature>
<dbReference type="InterPro" id="IPR000719">
    <property type="entry name" value="Prot_kinase_dom"/>
</dbReference>
<dbReference type="Proteomes" id="UP001174677">
    <property type="component" value="Unassembled WGS sequence"/>
</dbReference>
<keyword evidence="9" id="KW-0472">Membrane</keyword>
<evidence type="ECO:0000256" key="2">
    <source>
        <dbReference type="ARBA" id="ARBA00022527"/>
    </source>
</evidence>
<keyword evidence="4" id="KW-0547">Nucleotide-binding</keyword>